<reference evidence="1" key="1">
    <citation type="submission" date="2018-05" db="EMBL/GenBank/DDBJ databases">
        <authorList>
            <person name="Lanie J.A."/>
            <person name="Ng W.-L."/>
            <person name="Kazmierczak K.M."/>
            <person name="Andrzejewski T.M."/>
            <person name="Davidsen T.M."/>
            <person name="Wayne K.J."/>
            <person name="Tettelin H."/>
            <person name="Glass J.I."/>
            <person name="Rusch D."/>
            <person name="Podicherti R."/>
            <person name="Tsui H.-C.T."/>
            <person name="Winkler M.E."/>
        </authorList>
    </citation>
    <scope>NUCLEOTIDE SEQUENCE</scope>
</reference>
<accession>A0A382WE48</accession>
<name>A0A382WE48_9ZZZZ</name>
<sequence length="53" mass="5601">MNPYVGPNPGNFILLLSSNMAVPSSESPKLHDSSTLVWTRLQASVGGFVSLAL</sequence>
<gene>
    <name evidence="1" type="ORF">METZ01_LOCUS410040</name>
</gene>
<dbReference type="AlphaFoldDB" id="A0A382WE48"/>
<protein>
    <submittedName>
        <fullName evidence="1">Uncharacterized protein</fullName>
    </submittedName>
</protein>
<evidence type="ECO:0000313" key="1">
    <source>
        <dbReference type="EMBL" id="SVD57186.1"/>
    </source>
</evidence>
<proteinExistence type="predicted"/>
<organism evidence="1">
    <name type="scientific">marine metagenome</name>
    <dbReference type="NCBI Taxonomy" id="408172"/>
    <lineage>
        <taxon>unclassified sequences</taxon>
        <taxon>metagenomes</taxon>
        <taxon>ecological metagenomes</taxon>
    </lineage>
</organism>
<dbReference type="EMBL" id="UINC01159215">
    <property type="protein sequence ID" value="SVD57186.1"/>
    <property type="molecule type" value="Genomic_DNA"/>
</dbReference>